<evidence type="ECO:0000259" key="2">
    <source>
        <dbReference type="Pfam" id="PF05193"/>
    </source>
</evidence>
<accession>A0A1Y3KG17</accession>
<sequence>MTNPDLGAQQLAAANSIHGGLVSAQGLDLEQFETLQTPVHDWTTEGGAGVKFVQARGLPIVDIILRFKAGTTQDTVQPGLAALTLYMLDEGSQHFTATEQADQLERLGAIVNKQVRLEHATLSLRSLSTKALLDRALELFIDLVARPAFAPSALEKVKRQLMLHNASRERHPYFRARCEVYRHLFHGHPYGNPLGSTDQGIESIAPADLRRFHQRAYCASNLEMVLVGDLSLGDAQAISQRISQALPQGWAALELPAIPPATSATINIEQAGTSSIVLLALPMNVPANDPEYPALVLASEVLGAGVESRLMMELRQRRGLTYGIQANVTPMSAGGLLVIDWEITPKHVESSAQLVEALLRDFIEQGPTPAELQLVRIKLAGQLLRAVAQNESLAGLLAEITYQHQPADHLETYVERLSALTPADVSAVMRRRLDLGEKVLVSAGPSAEQQPLPDLDQ</sequence>
<dbReference type="InterPro" id="IPR007863">
    <property type="entry name" value="Peptidase_M16_C"/>
</dbReference>
<dbReference type="SUPFAM" id="SSF63411">
    <property type="entry name" value="LuxS/MPP-like metallohydrolase"/>
    <property type="match status" value="2"/>
</dbReference>
<dbReference type="PANTHER" id="PTHR11851">
    <property type="entry name" value="METALLOPROTEASE"/>
    <property type="match status" value="1"/>
</dbReference>
<evidence type="ECO:0000259" key="1">
    <source>
        <dbReference type="Pfam" id="PF00675"/>
    </source>
</evidence>
<dbReference type="InterPro" id="IPR011765">
    <property type="entry name" value="Pept_M16_N"/>
</dbReference>
<proteinExistence type="predicted"/>
<dbReference type="Pfam" id="PF00675">
    <property type="entry name" value="Peptidase_M16"/>
    <property type="match status" value="1"/>
</dbReference>
<evidence type="ECO:0000313" key="3">
    <source>
        <dbReference type="EMBL" id="OUM24786.1"/>
    </source>
</evidence>
<evidence type="ECO:0000313" key="4">
    <source>
        <dbReference type="Proteomes" id="UP000196082"/>
    </source>
</evidence>
<dbReference type="Pfam" id="PF05193">
    <property type="entry name" value="Peptidase_M16_C"/>
    <property type="match status" value="1"/>
</dbReference>
<dbReference type="Proteomes" id="UP000196082">
    <property type="component" value="Unassembled WGS sequence"/>
</dbReference>
<protein>
    <submittedName>
        <fullName evidence="3">Peptidase M16</fullName>
    </submittedName>
</protein>
<comment type="caution">
    <text evidence="3">The sequence shown here is derived from an EMBL/GenBank/DDBJ whole genome shotgun (WGS) entry which is preliminary data.</text>
</comment>
<organism evidence="3 4">
    <name type="scientific">Pseudomonas putida</name>
    <name type="common">Arthrobacter siderocapsulatus</name>
    <dbReference type="NCBI Taxonomy" id="303"/>
    <lineage>
        <taxon>Bacteria</taxon>
        <taxon>Pseudomonadati</taxon>
        <taxon>Pseudomonadota</taxon>
        <taxon>Gammaproteobacteria</taxon>
        <taxon>Pseudomonadales</taxon>
        <taxon>Pseudomonadaceae</taxon>
        <taxon>Pseudomonas</taxon>
    </lineage>
</organism>
<feature type="domain" description="Peptidase M16 C-terminal" evidence="2">
    <location>
        <begin position="204"/>
        <end position="377"/>
    </location>
</feature>
<dbReference type="InterPro" id="IPR011249">
    <property type="entry name" value="Metalloenz_LuxS/M16"/>
</dbReference>
<dbReference type="RefSeq" id="WP_086978599.1">
    <property type="nucleotide sequence ID" value="NZ_NFSB01000089.1"/>
</dbReference>
<dbReference type="InterPro" id="IPR050361">
    <property type="entry name" value="MPP/UQCRC_Complex"/>
</dbReference>
<dbReference type="PANTHER" id="PTHR11851:SF224">
    <property type="entry name" value="PROCESSING PROTEASE"/>
    <property type="match status" value="1"/>
</dbReference>
<dbReference type="GO" id="GO:0046872">
    <property type="term" value="F:metal ion binding"/>
    <property type="evidence" value="ECO:0007669"/>
    <property type="project" value="InterPro"/>
</dbReference>
<feature type="domain" description="Peptidase M16 N-terminal" evidence="1">
    <location>
        <begin position="61"/>
        <end position="196"/>
    </location>
</feature>
<dbReference type="Gene3D" id="3.30.830.10">
    <property type="entry name" value="Metalloenzyme, LuxS/M16 peptidase-like"/>
    <property type="match status" value="2"/>
</dbReference>
<name>A0A1Y3KG17_PSEPU</name>
<dbReference type="EMBL" id="NFSB01000089">
    <property type="protein sequence ID" value="OUM24786.1"/>
    <property type="molecule type" value="Genomic_DNA"/>
</dbReference>
<dbReference type="AlphaFoldDB" id="A0A1Y3KG17"/>
<gene>
    <name evidence="3" type="ORF">B8W72_26865</name>
</gene>
<reference evidence="3 4" key="1">
    <citation type="submission" date="2017-05" db="EMBL/GenBank/DDBJ databases">
        <title>Whole genome sequence of Pseudomonas putida isolate 1312 commercialized as a biostimulant.</title>
        <authorList>
            <person name="Crovadore J."/>
            <person name="Blanc P."/>
            <person name="Chablais R."/>
            <person name="Cochard B."/>
            <person name="Grizard D."/>
            <person name="Lefort F."/>
        </authorList>
    </citation>
    <scope>NUCLEOTIDE SEQUENCE [LARGE SCALE GENOMIC DNA]</scope>
    <source>
        <strain evidence="3 4">1312</strain>
    </source>
</reference>